<gene>
    <name evidence="3" type="ordered locus">ELI_02265</name>
</gene>
<dbReference type="PROSITE" id="PS51257">
    <property type="entry name" value="PROKAR_LIPOPROTEIN"/>
    <property type="match status" value="1"/>
</dbReference>
<keyword evidence="4" id="KW-1185">Reference proteome</keyword>
<accession>Q2NCP6</accession>
<feature type="chain" id="PRO_5004213197" evidence="1">
    <location>
        <begin position="28"/>
        <end position="394"/>
    </location>
</feature>
<keyword evidence="1" id="KW-0732">Signal</keyword>
<dbReference type="EMBL" id="CP000157">
    <property type="protein sequence ID" value="ABC62545.1"/>
    <property type="molecule type" value="Genomic_DNA"/>
</dbReference>
<dbReference type="PANTHER" id="PTHR19328:SF75">
    <property type="entry name" value="ALDOSE SUGAR DEHYDROGENASE YLII"/>
    <property type="match status" value="1"/>
</dbReference>
<name>Q2NCP6_ERYLH</name>
<dbReference type="Proteomes" id="UP000008808">
    <property type="component" value="Chromosome"/>
</dbReference>
<dbReference type="STRING" id="314225.ELI_02265"/>
<sequence length="394" mass="41912">MIQTRFTSLALLSLPAIALASCGSAYSGDSAEAQSTPSPTAMEADAQIGPFAVSDMGTFAEPWAAAFAPGTHTLFITEKAGTMKFVDTRTGRLGTVTGVPEVDYGGQGGLGDIAFLPSEAANTIDSRTIYLSWAEAGAGDTRGAVVGRGQLACQQADACTIEDLAVIWRQAPKVTGRGHYSHRIAFSPDERYMYVASGDRQKQDPAQDTSNTLGTIVRLNLDGSPAANNPVGSEIWSYGHRNILGLAFDDAGRLWDLEHGPAGGDELNLVERGVNYGWPVVSNGDNYNGTPIPDNDTRPDLRAPVFGWTPVIAPGDMIFYSGSMFGDWSGDLLIAGLKTQAIIHLDMEGTSAEEIARYDFGERLREIVQGPDGAIYVLEDGDDGRLRKLTPSAS</sequence>
<feature type="domain" description="Glucose/Sorbosone dehydrogenase" evidence="2">
    <location>
        <begin position="60"/>
        <end position="387"/>
    </location>
</feature>
<dbReference type="Gene3D" id="2.120.10.30">
    <property type="entry name" value="TolB, C-terminal domain"/>
    <property type="match status" value="1"/>
</dbReference>
<dbReference type="eggNOG" id="COG2133">
    <property type="taxonomic scope" value="Bacteria"/>
</dbReference>
<reference evidence="4" key="1">
    <citation type="journal article" date="2009" name="J. Bacteriol.">
        <title>Complete genome sequence of Erythrobacter litoralis HTCC2594.</title>
        <authorList>
            <person name="Oh H.M."/>
            <person name="Giovannoni S.J."/>
            <person name="Ferriera S."/>
            <person name="Johnson J."/>
            <person name="Cho J.C."/>
        </authorList>
    </citation>
    <scope>NUCLEOTIDE SEQUENCE [LARGE SCALE GENOMIC DNA]</scope>
    <source>
        <strain evidence="4">HTCC2594</strain>
    </source>
</reference>
<dbReference type="InterPro" id="IPR012938">
    <property type="entry name" value="Glc/Sorbosone_DH"/>
</dbReference>
<proteinExistence type="predicted"/>
<dbReference type="KEGG" id="eli:ELI_02265"/>
<organism evidence="3 4">
    <name type="scientific">Erythrobacter litoralis (strain HTCC2594)</name>
    <dbReference type="NCBI Taxonomy" id="314225"/>
    <lineage>
        <taxon>Bacteria</taxon>
        <taxon>Pseudomonadati</taxon>
        <taxon>Pseudomonadota</taxon>
        <taxon>Alphaproteobacteria</taxon>
        <taxon>Sphingomonadales</taxon>
        <taxon>Erythrobacteraceae</taxon>
        <taxon>Erythrobacter/Porphyrobacter group</taxon>
        <taxon>Erythrobacter</taxon>
    </lineage>
</organism>
<dbReference type="RefSeq" id="WP_011413421.1">
    <property type="nucleotide sequence ID" value="NC_007722.1"/>
</dbReference>
<evidence type="ECO:0000313" key="3">
    <source>
        <dbReference type="EMBL" id="ABC62545.1"/>
    </source>
</evidence>
<protein>
    <submittedName>
        <fullName evidence="3">Dehydrogenase</fullName>
    </submittedName>
</protein>
<evidence type="ECO:0000259" key="2">
    <source>
        <dbReference type="Pfam" id="PF07995"/>
    </source>
</evidence>
<dbReference type="InterPro" id="IPR011041">
    <property type="entry name" value="Quinoprot_gluc/sorb_DH_b-prop"/>
</dbReference>
<dbReference type="PANTHER" id="PTHR19328">
    <property type="entry name" value="HEDGEHOG-INTERACTING PROTEIN"/>
    <property type="match status" value="1"/>
</dbReference>
<evidence type="ECO:0000256" key="1">
    <source>
        <dbReference type="SAM" id="SignalP"/>
    </source>
</evidence>
<feature type="signal peptide" evidence="1">
    <location>
        <begin position="1"/>
        <end position="27"/>
    </location>
</feature>
<dbReference type="OrthoDB" id="9770043at2"/>
<evidence type="ECO:0000313" key="4">
    <source>
        <dbReference type="Proteomes" id="UP000008808"/>
    </source>
</evidence>
<dbReference type="Pfam" id="PF07995">
    <property type="entry name" value="GSDH"/>
    <property type="match status" value="1"/>
</dbReference>
<dbReference type="InterPro" id="IPR011042">
    <property type="entry name" value="6-blade_b-propeller_TolB-like"/>
</dbReference>
<dbReference type="AlphaFoldDB" id="Q2NCP6"/>
<dbReference type="SUPFAM" id="SSF50952">
    <property type="entry name" value="Soluble quinoprotein glucose dehydrogenase"/>
    <property type="match status" value="1"/>
</dbReference>
<dbReference type="HOGENOM" id="CLU_012253_1_0_5"/>